<keyword evidence="1" id="KW-1133">Transmembrane helix</keyword>
<feature type="transmembrane region" description="Helical" evidence="1">
    <location>
        <begin position="59"/>
        <end position="85"/>
    </location>
</feature>
<proteinExistence type="predicted"/>
<gene>
    <name evidence="2" type="ORF">U5822_07025</name>
</gene>
<keyword evidence="1" id="KW-0472">Membrane</keyword>
<protein>
    <submittedName>
        <fullName evidence="2">Uncharacterized protein</fullName>
    </submittedName>
</protein>
<feature type="transmembrane region" description="Helical" evidence="1">
    <location>
        <begin position="32"/>
        <end position="53"/>
    </location>
</feature>
<evidence type="ECO:0000256" key="1">
    <source>
        <dbReference type="SAM" id="Phobius"/>
    </source>
</evidence>
<sequence>MKQALRKLFSPILNPLEAGEPSPHYRASHRTVLNVVGLLFLVLASVSLGALVYTGEPGALIPILVFSVIGGLSLVVGMLGTDAAVSRLWGKRGD</sequence>
<evidence type="ECO:0000313" key="3">
    <source>
        <dbReference type="Proteomes" id="UP001305746"/>
    </source>
</evidence>
<reference evidence="2 3" key="1">
    <citation type="submission" date="2023-12" db="EMBL/GenBank/DDBJ databases">
        <title>Marinobacter qingdaonensis sp. nov., isolated from the intertidal sediment of Qingdao, PR China.</title>
        <authorList>
            <person name="Li Y."/>
        </authorList>
    </citation>
    <scope>NUCLEOTIDE SEQUENCE [LARGE SCALE GENOMIC DNA]</scope>
    <source>
        <strain evidence="2 3">ASW11-75</strain>
    </source>
</reference>
<accession>A0ABU5NX78</accession>
<dbReference type="EMBL" id="JAYDCJ010000003">
    <property type="protein sequence ID" value="MEA1080416.1"/>
    <property type="molecule type" value="Genomic_DNA"/>
</dbReference>
<keyword evidence="1" id="KW-0812">Transmembrane</keyword>
<dbReference type="Proteomes" id="UP001305746">
    <property type="component" value="Unassembled WGS sequence"/>
</dbReference>
<dbReference type="RefSeq" id="WP_322854919.1">
    <property type="nucleotide sequence ID" value="NZ_JAYDCJ010000003.1"/>
</dbReference>
<comment type="caution">
    <text evidence="2">The sequence shown here is derived from an EMBL/GenBank/DDBJ whole genome shotgun (WGS) entry which is preliminary data.</text>
</comment>
<name>A0ABU5NX78_9GAMM</name>
<keyword evidence="3" id="KW-1185">Reference proteome</keyword>
<organism evidence="2 3">
    <name type="scientific">Marinobacter qingdaonensis</name>
    <dbReference type="NCBI Taxonomy" id="3108486"/>
    <lineage>
        <taxon>Bacteria</taxon>
        <taxon>Pseudomonadati</taxon>
        <taxon>Pseudomonadota</taxon>
        <taxon>Gammaproteobacteria</taxon>
        <taxon>Pseudomonadales</taxon>
        <taxon>Marinobacteraceae</taxon>
        <taxon>Marinobacter</taxon>
    </lineage>
</organism>
<evidence type="ECO:0000313" key="2">
    <source>
        <dbReference type="EMBL" id="MEA1080416.1"/>
    </source>
</evidence>